<keyword evidence="1" id="KW-0732">Signal</keyword>
<evidence type="ECO:0000313" key="2">
    <source>
        <dbReference type="EMBL" id="KAK2145201.1"/>
    </source>
</evidence>
<accession>A0AAD9J1Z8</accession>
<protein>
    <recommendedName>
        <fullName evidence="4">VWFC domain-containing protein</fullName>
    </recommendedName>
</protein>
<dbReference type="InterPro" id="IPR042979">
    <property type="entry name" value="VWC2/VWC2L"/>
</dbReference>
<comment type="caution">
    <text evidence="2">The sequence shown here is derived from an EMBL/GenBank/DDBJ whole genome shotgun (WGS) entry which is preliminary data.</text>
</comment>
<name>A0AAD9J1Z8_9ANNE</name>
<feature type="signal peptide" evidence="1">
    <location>
        <begin position="1"/>
        <end position="18"/>
    </location>
</feature>
<dbReference type="PANTHER" id="PTHR46252:SF3">
    <property type="entry name" value="KIELIN_CHORDIN-LIKE PROTEIN"/>
    <property type="match status" value="1"/>
</dbReference>
<evidence type="ECO:0000313" key="3">
    <source>
        <dbReference type="Proteomes" id="UP001208570"/>
    </source>
</evidence>
<dbReference type="Proteomes" id="UP001208570">
    <property type="component" value="Unassembled WGS sequence"/>
</dbReference>
<reference evidence="2" key="1">
    <citation type="journal article" date="2023" name="Mol. Biol. Evol.">
        <title>Third-Generation Sequencing Reveals the Adaptive Role of the Epigenome in Three Deep-Sea Polychaetes.</title>
        <authorList>
            <person name="Perez M."/>
            <person name="Aroh O."/>
            <person name="Sun Y."/>
            <person name="Lan Y."/>
            <person name="Juniper S.K."/>
            <person name="Young C.R."/>
            <person name="Angers B."/>
            <person name="Qian P.Y."/>
        </authorList>
    </citation>
    <scope>NUCLEOTIDE SEQUENCE</scope>
    <source>
        <strain evidence="2">P08H-3</strain>
    </source>
</reference>
<gene>
    <name evidence="2" type="ORF">LSH36_696g01107</name>
</gene>
<dbReference type="PANTHER" id="PTHR46252">
    <property type="entry name" value="BRORIN FAMILY MEMBER"/>
    <property type="match status" value="1"/>
</dbReference>
<dbReference type="GO" id="GO:0045202">
    <property type="term" value="C:synapse"/>
    <property type="evidence" value="ECO:0007669"/>
    <property type="project" value="UniProtKB-SubCell"/>
</dbReference>
<dbReference type="GO" id="GO:0032281">
    <property type="term" value="C:AMPA glutamate receptor complex"/>
    <property type="evidence" value="ECO:0007669"/>
    <property type="project" value="TreeGrafter"/>
</dbReference>
<organism evidence="2 3">
    <name type="scientific">Paralvinella palmiformis</name>
    <dbReference type="NCBI Taxonomy" id="53620"/>
    <lineage>
        <taxon>Eukaryota</taxon>
        <taxon>Metazoa</taxon>
        <taxon>Spiralia</taxon>
        <taxon>Lophotrochozoa</taxon>
        <taxon>Annelida</taxon>
        <taxon>Polychaeta</taxon>
        <taxon>Sedentaria</taxon>
        <taxon>Canalipalpata</taxon>
        <taxon>Terebellida</taxon>
        <taxon>Terebelliformia</taxon>
        <taxon>Alvinellidae</taxon>
        <taxon>Paralvinella</taxon>
    </lineage>
</organism>
<evidence type="ECO:0008006" key="4">
    <source>
        <dbReference type="Google" id="ProtNLM"/>
    </source>
</evidence>
<feature type="chain" id="PRO_5042015753" description="VWFC domain-containing protein" evidence="1">
    <location>
        <begin position="19"/>
        <end position="177"/>
    </location>
</feature>
<dbReference type="GO" id="GO:0005615">
    <property type="term" value="C:extracellular space"/>
    <property type="evidence" value="ECO:0007669"/>
    <property type="project" value="TreeGrafter"/>
</dbReference>
<sequence>MSIVLYTLACTWCAIAKATEIFSEDGSGEVTCSEVGQTFVLGERMPSRSHCHKRCWCAMNGRKQCDEVICEYPACFDPIHDDKEDCCPRCPNGANCKMDDMVLPQGHSIIQKLGHRCSNICICIYGGQEPTCVLQCDDVPPLDLLDQPKPRLKTRRRWQPIRRQKHGTRKHNQWLLT</sequence>
<keyword evidence="3" id="KW-1185">Reference proteome</keyword>
<dbReference type="EMBL" id="JAODUP010000696">
    <property type="protein sequence ID" value="KAK2145201.1"/>
    <property type="molecule type" value="Genomic_DNA"/>
</dbReference>
<evidence type="ECO:0000256" key="1">
    <source>
        <dbReference type="SAM" id="SignalP"/>
    </source>
</evidence>
<dbReference type="GO" id="GO:0030514">
    <property type="term" value="P:negative regulation of BMP signaling pathway"/>
    <property type="evidence" value="ECO:0007669"/>
    <property type="project" value="TreeGrafter"/>
</dbReference>
<proteinExistence type="predicted"/>
<dbReference type="AlphaFoldDB" id="A0AAD9J1Z8"/>